<evidence type="ECO:0000313" key="3">
    <source>
        <dbReference type="Proteomes" id="UP000063063"/>
    </source>
</evidence>
<organism evidence="2 3">
    <name type="scientific">Leishmania panamensis</name>
    <dbReference type="NCBI Taxonomy" id="5679"/>
    <lineage>
        <taxon>Eukaryota</taxon>
        <taxon>Discoba</taxon>
        <taxon>Euglenozoa</taxon>
        <taxon>Kinetoplastea</taxon>
        <taxon>Metakinetoplastina</taxon>
        <taxon>Trypanosomatida</taxon>
        <taxon>Trypanosomatidae</taxon>
        <taxon>Leishmaniinae</taxon>
        <taxon>Leishmania</taxon>
        <taxon>Leishmania guyanensis species complex</taxon>
    </lineage>
</organism>
<dbReference type="KEGG" id="lpan:LPMP_280160"/>
<feature type="region of interest" description="Disordered" evidence="1">
    <location>
        <begin position="1"/>
        <end position="26"/>
    </location>
</feature>
<evidence type="ECO:0000313" key="2">
    <source>
        <dbReference type="EMBL" id="AIN99652.1"/>
    </source>
</evidence>
<dbReference type="EMBL" id="CP009397">
    <property type="protein sequence ID" value="AIN99652.1"/>
    <property type="molecule type" value="Genomic_DNA"/>
</dbReference>
<protein>
    <submittedName>
        <fullName evidence="2">RNA binding protein, putative</fullName>
    </submittedName>
</protein>
<dbReference type="VEuPathDB" id="TriTrypDB:LPMP_280160"/>
<dbReference type="GO" id="GO:0003676">
    <property type="term" value="F:nucleic acid binding"/>
    <property type="evidence" value="ECO:0007669"/>
    <property type="project" value="InterPro"/>
</dbReference>
<gene>
    <name evidence="2" type="ORF">LPMP_280160</name>
</gene>
<dbReference type="Gene3D" id="3.30.70.330">
    <property type="match status" value="1"/>
</dbReference>
<reference evidence="2 3" key="1">
    <citation type="journal article" date="2015" name="Sci. Rep.">
        <title>The genome of Leishmania panamensis: insights into genomics of the L. (Viannia) subgenus.</title>
        <authorList>
            <person name="Llanes A."/>
            <person name="Restrepo C.M."/>
            <person name="Vecchio G.D."/>
            <person name="Anguizola F.J."/>
            <person name="Lleonart R."/>
        </authorList>
    </citation>
    <scope>NUCLEOTIDE SEQUENCE [LARGE SCALE GENOMIC DNA]</scope>
    <source>
        <strain evidence="2 3">MHOM/PA/94/PSC-1</strain>
    </source>
</reference>
<evidence type="ECO:0000256" key="1">
    <source>
        <dbReference type="SAM" id="MobiDB-lite"/>
    </source>
</evidence>
<dbReference type="VEuPathDB" id="TriTrypDB:LPAL13_280006700"/>
<dbReference type="AlphaFoldDB" id="A0A088RU76"/>
<feature type="compositionally biased region" description="Basic and acidic residues" evidence="1">
    <location>
        <begin position="1"/>
        <end position="23"/>
    </location>
</feature>
<dbReference type="OrthoDB" id="273193at2759"/>
<name>A0A088RU76_LEIPA</name>
<keyword evidence="3" id="KW-1185">Reference proteome</keyword>
<dbReference type="Proteomes" id="UP000063063">
    <property type="component" value="Chromosome 28"/>
</dbReference>
<dbReference type="SUPFAM" id="SSF54928">
    <property type="entry name" value="RNA-binding domain, RBD"/>
    <property type="match status" value="1"/>
</dbReference>
<sequence>MPEGLTRKERRRWETRQQLERQMSRLNSSAVAAKEMIVEAAAQHRDTASDFGNDNAAAASEPKLRHDPKFKNGTFWRDRKEKRARTLFLGGIPFSFSVKQVKDFISTVLDFDQGSSDYVDQIGKDAEVVDEVDMLPVKHHSKVKHMYVTMASVSLAGCAAALLDGYKVEGRVLRCNFAANKSEREEAIRRRTVAQR</sequence>
<dbReference type="GeneID" id="22576461"/>
<dbReference type="RefSeq" id="XP_010700359.1">
    <property type="nucleotide sequence ID" value="XM_010702057.1"/>
</dbReference>
<dbReference type="eggNOG" id="ENOG502S1TS">
    <property type="taxonomic scope" value="Eukaryota"/>
</dbReference>
<proteinExistence type="predicted"/>
<dbReference type="InterPro" id="IPR012677">
    <property type="entry name" value="Nucleotide-bd_a/b_plait_sf"/>
</dbReference>
<dbReference type="InterPro" id="IPR035979">
    <property type="entry name" value="RBD_domain_sf"/>
</dbReference>
<accession>A0A088RU76</accession>